<dbReference type="EMBL" id="CM043015">
    <property type="protein sequence ID" value="KAI4469379.1"/>
    <property type="molecule type" value="Genomic_DNA"/>
</dbReference>
<sequence length="508" mass="57902">MAVAVPEPLTLLFAEIERHKKKYISNLQEAVAIQSVSAWPDKRPEIKRMVEWTAEKLKNLGVEVSLHDVGMQRLPDGKTIPLPPVLFGTYRAGDGKKTVCIYGHLDVQPALKEDGWDTEPFVLTQKNEKLYGRGSSDDKGPVLCWIHAIEAFKAVGLDIPVNIKFVFEGMEESGSEGLEQLLHEQKNKYLKDVDYVCISDNYWLGTDKPCITYGLRGICYFGLEVECATKRTCIAEFSEEQCKIEGMADLIYLLNTLVDNTGKILIPGIYDEVAPEAKGERDIYKKIHFDVEEYKRNIGSSSLAHKGVKEELLMHRWRHPSLSIHGIEGAFSEPGQKTVIPRKVIGKFSIRIVPNQKPANIEKYVVEYIQRKWNERGSPNKNEAMNIADKAWRNITQSTMRNCFRACGFITPNNQYEDDVNDFSVHVNPIQWNRLLQNEENDVTFDDFVHCDDDVVVAEILTDNDIVCTATDEADEVENDDEEELPTITFKEAKTYIDKLRRLFCPAY</sequence>
<name>A0ACB9TRF1_HOLOL</name>
<evidence type="ECO:0000313" key="1">
    <source>
        <dbReference type="EMBL" id="KAI4469379.1"/>
    </source>
</evidence>
<accession>A0ACB9TRF1</accession>
<keyword evidence="2" id="KW-1185">Reference proteome</keyword>
<protein>
    <submittedName>
        <fullName evidence="1">Beta-ala-his dipeptidase</fullName>
    </submittedName>
</protein>
<reference evidence="1" key="1">
    <citation type="submission" date="2022-04" db="EMBL/GenBank/DDBJ databases">
        <title>Chromosome-scale genome assembly of Holotrichia oblita Faldermann.</title>
        <authorList>
            <person name="Rongchong L."/>
        </authorList>
    </citation>
    <scope>NUCLEOTIDE SEQUENCE</scope>
    <source>
        <strain evidence="1">81SQS9</strain>
    </source>
</reference>
<comment type="caution">
    <text evidence="1">The sequence shown here is derived from an EMBL/GenBank/DDBJ whole genome shotgun (WGS) entry which is preliminary data.</text>
</comment>
<proteinExistence type="predicted"/>
<organism evidence="1 2">
    <name type="scientific">Holotrichia oblita</name>
    <name type="common">Chafer beetle</name>
    <dbReference type="NCBI Taxonomy" id="644536"/>
    <lineage>
        <taxon>Eukaryota</taxon>
        <taxon>Metazoa</taxon>
        <taxon>Ecdysozoa</taxon>
        <taxon>Arthropoda</taxon>
        <taxon>Hexapoda</taxon>
        <taxon>Insecta</taxon>
        <taxon>Pterygota</taxon>
        <taxon>Neoptera</taxon>
        <taxon>Endopterygota</taxon>
        <taxon>Coleoptera</taxon>
        <taxon>Polyphaga</taxon>
        <taxon>Scarabaeiformia</taxon>
        <taxon>Scarabaeidae</taxon>
        <taxon>Melolonthinae</taxon>
        <taxon>Holotrichia</taxon>
    </lineage>
</organism>
<evidence type="ECO:0000313" key="2">
    <source>
        <dbReference type="Proteomes" id="UP001056778"/>
    </source>
</evidence>
<dbReference type="Proteomes" id="UP001056778">
    <property type="component" value="Chromosome 1"/>
</dbReference>
<gene>
    <name evidence="1" type="ORF">MML48_1g00100</name>
</gene>